<keyword evidence="4" id="KW-0408">Iron</keyword>
<dbReference type="PANTHER" id="PTHR43409:SF16">
    <property type="entry name" value="SLR0320 PROTEIN"/>
    <property type="match status" value="1"/>
</dbReference>
<dbReference type="InterPro" id="IPR034466">
    <property type="entry name" value="Methyltransferase_Class_B"/>
</dbReference>
<sequence>MKILLIDPPMQSIMLARADWYPMSLSYLAGSAVAEGHDVLIYNGEHDKDLDYVNLTTYSNNYHLYPEALNNVDHYAWEKYKKILSQYKPDIIGITAFSVKFPSALRIAAISKDYNPTVPVIMGGQHTTIMTDQVLNDKNIDFAVRGEGEQTFIEFIHQFESNKSWPSIDGLCYKQNKRIIKNKNRELIENIDNIAYPSKETLYDLENYSETSLSKLFASRGCPYQCTYCGTQNIWTNKVRFHSPERIINEIKQTKKDFGCTYFTFFDDVFGLHKKNTYHLLDKMIESNLNINWDCLTRANLVSDELLIKMKNAGCKKIDMGVESGSDKILLDTKKGVNKKQILRGAKLVKKHKLMLYMFFMIGLPTETEDDVKETKKFLKLLKPDWAGISIFTPIPGTEIYNELIEENFIDEKPDFAKFSHQSPNSNFAFNMGVREDFPALAKETIEFIQNYNGSLGNLIRRGMSRGYLKNPKLFLFDFVKLLTWKGIMTRSHQTSHTKFYSKSDTTTTPQKTFLIR</sequence>
<dbReference type="SFLD" id="SFLDG01123">
    <property type="entry name" value="methyltransferase_(Class_B)"/>
    <property type="match status" value="1"/>
</dbReference>
<dbReference type="InterPro" id="IPR058240">
    <property type="entry name" value="rSAM_sf"/>
</dbReference>
<dbReference type="GO" id="GO:0003824">
    <property type="term" value="F:catalytic activity"/>
    <property type="evidence" value="ECO:0007669"/>
    <property type="project" value="InterPro"/>
</dbReference>
<dbReference type="GO" id="GO:0005829">
    <property type="term" value="C:cytosol"/>
    <property type="evidence" value="ECO:0007669"/>
    <property type="project" value="TreeGrafter"/>
</dbReference>
<name>A0A382BSD8_9ZZZZ</name>
<dbReference type="InterPro" id="IPR051198">
    <property type="entry name" value="BchE-like"/>
</dbReference>
<dbReference type="SMART" id="SM00729">
    <property type="entry name" value="Elp3"/>
    <property type="match status" value="1"/>
</dbReference>
<dbReference type="PROSITE" id="PS51918">
    <property type="entry name" value="RADICAL_SAM"/>
    <property type="match status" value="1"/>
</dbReference>
<keyword evidence="2" id="KW-0949">S-adenosyl-L-methionine</keyword>
<feature type="domain" description="Radical SAM core" evidence="7">
    <location>
        <begin position="207"/>
        <end position="425"/>
    </location>
</feature>
<evidence type="ECO:0000256" key="4">
    <source>
        <dbReference type="ARBA" id="ARBA00023004"/>
    </source>
</evidence>
<reference evidence="8" key="1">
    <citation type="submission" date="2018-05" db="EMBL/GenBank/DDBJ databases">
        <authorList>
            <person name="Lanie J.A."/>
            <person name="Ng W.-L."/>
            <person name="Kazmierczak K.M."/>
            <person name="Andrzejewski T.M."/>
            <person name="Davidsen T.M."/>
            <person name="Wayne K.J."/>
            <person name="Tettelin H."/>
            <person name="Glass J.I."/>
            <person name="Rusch D."/>
            <person name="Podicherti R."/>
            <person name="Tsui H.-C.T."/>
            <person name="Winkler M.E."/>
        </authorList>
    </citation>
    <scope>NUCLEOTIDE SEQUENCE</scope>
</reference>
<dbReference type="Pfam" id="PF02310">
    <property type="entry name" value="B12-binding"/>
    <property type="match status" value="1"/>
</dbReference>
<dbReference type="CDD" id="cd01335">
    <property type="entry name" value="Radical_SAM"/>
    <property type="match status" value="1"/>
</dbReference>
<dbReference type="AlphaFoldDB" id="A0A382BSD8"/>
<dbReference type="PROSITE" id="PS51332">
    <property type="entry name" value="B12_BINDING"/>
    <property type="match status" value="1"/>
</dbReference>
<keyword evidence="5" id="KW-0411">Iron-sulfur</keyword>
<protein>
    <submittedName>
        <fullName evidence="8">Uncharacterized protein</fullName>
    </submittedName>
</protein>
<evidence type="ECO:0000313" key="8">
    <source>
        <dbReference type="EMBL" id="SVB16519.1"/>
    </source>
</evidence>
<dbReference type="Pfam" id="PF04055">
    <property type="entry name" value="Radical_SAM"/>
    <property type="match status" value="1"/>
</dbReference>
<organism evidence="8">
    <name type="scientific">marine metagenome</name>
    <dbReference type="NCBI Taxonomy" id="408172"/>
    <lineage>
        <taxon>unclassified sequences</taxon>
        <taxon>metagenomes</taxon>
        <taxon>ecological metagenomes</taxon>
    </lineage>
</organism>
<dbReference type="EMBL" id="UINC01031067">
    <property type="protein sequence ID" value="SVB16519.1"/>
    <property type="molecule type" value="Genomic_DNA"/>
</dbReference>
<dbReference type="GO" id="GO:0046872">
    <property type="term" value="F:metal ion binding"/>
    <property type="evidence" value="ECO:0007669"/>
    <property type="project" value="UniProtKB-KW"/>
</dbReference>
<dbReference type="CDD" id="cd02068">
    <property type="entry name" value="radical_SAM_B12_BD"/>
    <property type="match status" value="1"/>
</dbReference>
<dbReference type="InterPro" id="IPR023404">
    <property type="entry name" value="rSAM_horseshoe"/>
</dbReference>
<dbReference type="SFLD" id="SFLDS00029">
    <property type="entry name" value="Radical_SAM"/>
    <property type="match status" value="1"/>
</dbReference>
<dbReference type="Gene3D" id="3.40.50.280">
    <property type="entry name" value="Cobalamin-binding domain"/>
    <property type="match status" value="1"/>
</dbReference>
<dbReference type="InterPro" id="IPR006638">
    <property type="entry name" value="Elp3/MiaA/NifB-like_rSAM"/>
</dbReference>
<evidence type="ECO:0000256" key="2">
    <source>
        <dbReference type="ARBA" id="ARBA00022691"/>
    </source>
</evidence>
<feature type="domain" description="B12-binding" evidence="6">
    <location>
        <begin position="8"/>
        <end position="166"/>
    </location>
</feature>
<proteinExistence type="predicted"/>
<dbReference type="InterPro" id="IPR006158">
    <property type="entry name" value="Cobalamin-bd"/>
</dbReference>
<evidence type="ECO:0000259" key="6">
    <source>
        <dbReference type="PROSITE" id="PS51332"/>
    </source>
</evidence>
<gene>
    <name evidence="8" type="ORF">METZ01_LOCUS169373</name>
</gene>
<evidence type="ECO:0000256" key="5">
    <source>
        <dbReference type="ARBA" id="ARBA00023014"/>
    </source>
</evidence>
<evidence type="ECO:0000256" key="3">
    <source>
        <dbReference type="ARBA" id="ARBA00022723"/>
    </source>
</evidence>
<dbReference type="PANTHER" id="PTHR43409">
    <property type="entry name" value="ANAEROBIC MAGNESIUM-PROTOPORPHYRIN IX MONOMETHYL ESTER CYCLASE-RELATED"/>
    <property type="match status" value="1"/>
</dbReference>
<dbReference type="InterPro" id="IPR007197">
    <property type="entry name" value="rSAM"/>
</dbReference>
<dbReference type="SUPFAM" id="SSF102114">
    <property type="entry name" value="Radical SAM enzymes"/>
    <property type="match status" value="1"/>
</dbReference>
<comment type="cofactor">
    <cofactor evidence="1">
        <name>[4Fe-4S] cluster</name>
        <dbReference type="ChEBI" id="CHEBI:49883"/>
    </cofactor>
</comment>
<evidence type="ECO:0000259" key="7">
    <source>
        <dbReference type="PROSITE" id="PS51918"/>
    </source>
</evidence>
<dbReference type="Gene3D" id="3.80.30.20">
    <property type="entry name" value="tm_1862 like domain"/>
    <property type="match status" value="1"/>
</dbReference>
<keyword evidence="3" id="KW-0479">Metal-binding</keyword>
<accession>A0A382BSD8</accession>
<evidence type="ECO:0000256" key="1">
    <source>
        <dbReference type="ARBA" id="ARBA00001966"/>
    </source>
</evidence>
<dbReference type="GO" id="GO:0031419">
    <property type="term" value="F:cobalamin binding"/>
    <property type="evidence" value="ECO:0007669"/>
    <property type="project" value="InterPro"/>
</dbReference>
<dbReference type="GO" id="GO:0051539">
    <property type="term" value="F:4 iron, 4 sulfur cluster binding"/>
    <property type="evidence" value="ECO:0007669"/>
    <property type="project" value="UniProtKB-KW"/>
</dbReference>
<dbReference type="SFLD" id="SFLDG01082">
    <property type="entry name" value="B12-binding_domain_containing"/>
    <property type="match status" value="1"/>
</dbReference>